<evidence type="ECO:0000313" key="1">
    <source>
        <dbReference type="EMBL" id="KAJ9610344.1"/>
    </source>
</evidence>
<keyword evidence="2" id="KW-1185">Reference proteome</keyword>
<sequence>MAESATAEATYFHTLNARPYFFPTETRDKRLQDIVSRLTELPPELRLKIFESAFRGNRVAVTAEWGCYCASKSTGPYRADHQWLLKSPPSQIKGEATRLFVQTAMWEIHCKQAMKTFTARMTTLGYLAEVRHIRLNVYELDITWKLVLSMFPRLQSATFSPWQKGWTIVVPETAESEDLSDENVISKVWRALDTVEAYNPVRQAYGDKSRPYKMYFVFPIRFHQPRDNAAPQRFNSQQPRWQLCVWRADLDKGTVERDWKEVHLVQEATLD</sequence>
<dbReference type="EMBL" id="JAPDRK010000007">
    <property type="protein sequence ID" value="KAJ9610344.1"/>
    <property type="molecule type" value="Genomic_DNA"/>
</dbReference>
<proteinExistence type="predicted"/>
<protein>
    <submittedName>
        <fullName evidence="1">Uncharacterized protein</fullName>
    </submittedName>
</protein>
<reference evidence="1" key="1">
    <citation type="submission" date="2022-10" db="EMBL/GenBank/DDBJ databases">
        <title>Culturing micro-colonial fungi from biological soil crusts in the Mojave desert and describing Neophaeococcomyces mojavensis, and introducing the new genera and species Taxawa tesnikishii.</title>
        <authorList>
            <person name="Kurbessoian T."/>
            <person name="Stajich J.E."/>
        </authorList>
    </citation>
    <scope>NUCLEOTIDE SEQUENCE</scope>
    <source>
        <strain evidence="1">TK_41</strain>
    </source>
</reference>
<gene>
    <name evidence="1" type="ORF">H2200_005121</name>
</gene>
<dbReference type="Proteomes" id="UP001172673">
    <property type="component" value="Unassembled WGS sequence"/>
</dbReference>
<comment type="caution">
    <text evidence="1">The sequence shown here is derived from an EMBL/GenBank/DDBJ whole genome shotgun (WGS) entry which is preliminary data.</text>
</comment>
<organism evidence="1 2">
    <name type="scientific">Cladophialophora chaetospira</name>
    <dbReference type="NCBI Taxonomy" id="386627"/>
    <lineage>
        <taxon>Eukaryota</taxon>
        <taxon>Fungi</taxon>
        <taxon>Dikarya</taxon>
        <taxon>Ascomycota</taxon>
        <taxon>Pezizomycotina</taxon>
        <taxon>Eurotiomycetes</taxon>
        <taxon>Chaetothyriomycetidae</taxon>
        <taxon>Chaetothyriales</taxon>
        <taxon>Herpotrichiellaceae</taxon>
        <taxon>Cladophialophora</taxon>
    </lineage>
</organism>
<evidence type="ECO:0000313" key="2">
    <source>
        <dbReference type="Proteomes" id="UP001172673"/>
    </source>
</evidence>
<accession>A0AA38XBH1</accession>
<name>A0AA38XBH1_9EURO</name>
<dbReference type="AlphaFoldDB" id="A0AA38XBH1"/>